<dbReference type="Proteomes" id="UP000015423">
    <property type="component" value="Chromosome"/>
</dbReference>
<reference evidence="2 3" key="2">
    <citation type="journal article" date="2013" name="J. Biotechnol.">
        <title>Complete genome sequence of the kirromycin producer Streptomyces collinus Tu 365 consisting of a linear chromosome and two linear plasmids.</title>
        <authorList>
            <person name="Ruckert C."/>
            <person name="Szczepanowski R."/>
            <person name="Albersmeier A."/>
            <person name="Goesmann A."/>
            <person name="Iftime D."/>
            <person name="Musiol E.M."/>
            <person name="Blin K."/>
            <person name="Wohlleben W."/>
            <person name="Puhler A."/>
            <person name="Kalinowski J."/>
            <person name="Weber T."/>
        </authorList>
    </citation>
    <scope>NUCLEOTIDE SEQUENCE [LARGE SCALE GENOMIC DNA]</scope>
    <source>
        <strain evidence="3">DSM 40733 / Tue 365</strain>
    </source>
</reference>
<evidence type="ECO:0000313" key="3">
    <source>
        <dbReference type="Proteomes" id="UP000015423"/>
    </source>
</evidence>
<reference evidence="3" key="1">
    <citation type="submission" date="2012-10" db="EMBL/GenBank/DDBJ databases">
        <title>The complete genome sequence of Streptomyces collinus Tu 365.</title>
        <authorList>
            <person name="Ruckert C."/>
            <person name="Szczepanowski R."/>
            <person name="Goesmann A."/>
            <person name="Pross E.K."/>
            <person name="Musiol E.M."/>
            <person name="Blin K."/>
            <person name="Wohlleben W."/>
            <person name="Puhler A."/>
            <person name="Weber T."/>
            <person name="Kalinowski J."/>
        </authorList>
    </citation>
    <scope>NUCLEOTIDE SEQUENCE [LARGE SCALE GENOMIC DNA]</scope>
    <source>
        <strain evidence="3">DSM 40733 / Tue 365</strain>
    </source>
</reference>
<dbReference type="EMBL" id="CP006259">
    <property type="protein sequence ID" value="AGS67362.1"/>
    <property type="molecule type" value="Genomic_DNA"/>
</dbReference>
<gene>
    <name evidence="2" type="ORF">B446_02650</name>
</gene>
<dbReference type="PATRIC" id="fig|1214242.5.peg.547"/>
<name>S5VA20_STRC3</name>
<evidence type="ECO:0000313" key="2">
    <source>
        <dbReference type="EMBL" id="AGS67362.1"/>
    </source>
</evidence>
<keyword evidence="3" id="KW-1185">Reference proteome</keyword>
<dbReference type="STRING" id="1214242.B446_02650"/>
<dbReference type="RefSeq" id="WP_020937846.1">
    <property type="nucleotide sequence ID" value="NC_021985.1"/>
</dbReference>
<dbReference type="eggNOG" id="ENOG502ZKNZ">
    <property type="taxonomic scope" value="Bacteria"/>
</dbReference>
<dbReference type="KEGG" id="sci:B446_02650"/>
<organism evidence="2 3">
    <name type="scientific">Streptomyces collinus (strain DSM 40733 / Tue 365)</name>
    <dbReference type="NCBI Taxonomy" id="1214242"/>
    <lineage>
        <taxon>Bacteria</taxon>
        <taxon>Bacillati</taxon>
        <taxon>Actinomycetota</taxon>
        <taxon>Actinomycetes</taxon>
        <taxon>Kitasatosporales</taxon>
        <taxon>Streptomycetaceae</taxon>
        <taxon>Streptomyces</taxon>
    </lineage>
</organism>
<sequence>MENEPASGTTEALAAEAATRHARFGRLPERIRFHEMTEEKQAAPSASAVGSHDPEASWNHFSCLALDLGL</sequence>
<proteinExistence type="predicted"/>
<protein>
    <submittedName>
        <fullName evidence="2">Uncharacterized protein</fullName>
    </submittedName>
</protein>
<evidence type="ECO:0000256" key="1">
    <source>
        <dbReference type="SAM" id="MobiDB-lite"/>
    </source>
</evidence>
<dbReference type="HOGENOM" id="CLU_207347_0_0_11"/>
<feature type="region of interest" description="Disordered" evidence="1">
    <location>
        <begin position="1"/>
        <end position="24"/>
    </location>
</feature>
<accession>S5VA20</accession>
<dbReference type="AlphaFoldDB" id="S5VA20"/>